<comment type="caution">
    <text evidence="1">The sequence shown here is derived from an EMBL/GenBank/DDBJ whole genome shotgun (WGS) entry which is preliminary data.</text>
</comment>
<evidence type="ECO:0000313" key="1">
    <source>
        <dbReference type="EMBL" id="KKM17932.1"/>
    </source>
</evidence>
<protein>
    <submittedName>
        <fullName evidence="1">Uncharacterized protein</fullName>
    </submittedName>
</protein>
<organism evidence="1">
    <name type="scientific">marine sediment metagenome</name>
    <dbReference type="NCBI Taxonomy" id="412755"/>
    <lineage>
        <taxon>unclassified sequences</taxon>
        <taxon>metagenomes</taxon>
        <taxon>ecological metagenomes</taxon>
    </lineage>
</organism>
<accession>A0A0F9HS95</accession>
<dbReference type="EMBL" id="LAZR01014337">
    <property type="protein sequence ID" value="KKM17932.1"/>
    <property type="molecule type" value="Genomic_DNA"/>
</dbReference>
<dbReference type="AlphaFoldDB" id="A0A0F9HS95"/>
<reference evidence="1" key="1">
    <citation type="journal article" date="2015" name="Nature">
        <title>Complex archaea that bridge the gap between prokaryotes and eukaryotes.</title>
        <authorList>
            <person name="Spang A."/>
            <person name="Saw J.H."/>
            <person name="Jorgensen S.L."/>
            <person name="Zaremba-Niedzwiedzka K."/>
            <person name="Martijn J."/>
            <person name="Lind A.E."/>
            <person name="van Eijk R."/>
            <person name="Schleper C."/>
            <person name="Guy L."/>
            <person name="Ettema T.J."/>
        </authorList>
    </citation>
    <scope>NUCLEOTIDE SEQUENCE</scope>
</reference>
<proteinExistence type="predicted"/>
<sequence length="107" mass="12095">MIIHAIRRIIGLMAVVTLVFILKPAHAATIEGLVWMDSPCEGCITVIKDLGDGNIRVIYMERNGNDLKVISIKKLHCTAKTTAIHKRDFCDYKIITEYKKTSDDNTY</sequence>
<gene>
    <name evidence="1" type="ORF">LCGC14_1670730</name>
</gene>
<name>A0A0F9HS95_9ZZZZ</name>